<protein>
    <submittedName>
        <fullName evidence="3">Fe-S cluster assembly protein SufD</fullName>
    </submittedName>
</protein>
<dbReference type="NCBIfam" id="TIGR01981">
    <property type="entry name" value="sufD"/>
    <property type="match status" value="1"/>
</dbReference>
<proteinExistence type="inferred from homology"/>
<name>A0ABS5U1N1_9CELL</name>
<dbReference type="InterPro" id="IPR000825">
    <property type="entry name" value="SUF_FeS_clus_asmbl_SufBD_core"/>
</dbReference>
<dbReference type="RefSeq" id="WP_214351504.1">
    <property type="nucleotide sequence ID" value="NZ_JAHBOH010000001.1"/>
</dbReference>
<evidence type="ECO:0000256" key="1">
    <source>
        <dbReference type="ARBA" id="ARBA00043967"/>
    </source>
</evidence>
<evidence type="ECO:0000313" key="4">
    <source>
        <dbReference type="Proteomes" id="UP000722125"/>
    </source>
</evidence>
<dbReference type="PANTHER" id="PTHR43575">
    <property type="entry name" value="PROTEIN ABCI7, CHLOROPLASTIC"/>
    <property type="match status" value="1"/>
</dbReference>
<dbReference type="InterPro" id="IPR011542">
    <property type="entry name" value="SUF_FeS_clus_asmbl_SufD"/>
</dbReference>
<evidence type="ECO:0000259" key="2">
    <source>
        <dbReference type="Pfam" id="PF01458"/>
    </source>
</evidence>
<comment type="caution">
    <text evidence="3">The sequence shown here is derived from an EMBL/GenBank/DDBJ whole genome shotgun (WGS) entry which is preliminary data.</text>
</comment>
<dbReference type="EMBL" id="JAHBOH010000001">
    <property type="protein sequence ID" value="MBT0995308.1"/>
    <property type="molecule type" value="Genomic_DNA"/>
</dbReference>
<keyword evidence="4" id="KW-1185">Reference proteome</keyword>
<comment type="similarity">
    <text evidence="1">Belongs to the iron-sulfur cluster assembly SufBD family.</text>
</comment>
<evidence type="ECO:0000313" key="3">
    <source>
        <dbReference type="EMBL" id="MBT0995308.1"/>
    </source>
</evidence>
<sequence length="439" mass="46052">MTTTTNEPAAAGLSTDHSRAVADGAHTHGVGVPEASRAERLTSFEVGDFAVPTGREEEWRFAPVDKLAPLFAASTDGVLDGHGVLTTVVESPEVGVEIVDRGDARLGVVGKPGDRTAAVAWASAQRATLVTVPREAVASKVTSIRVEGVEGAGTHEAPLVPTAAHLVVRAEAMSQGTVVIDHIGHAALTETVEIVAEDGAHLTVVSVHDWADGSVHAASHRLKVGRDATVKHIVVTLGGDVVRVTPDAEFAGEGGSVTMLGLYFADSAQHQEHRLFVDHAVPSCVSRVTYKGALQGEGAHTVWVGDVLIRAEAEGTDTYELNRNLVLTDGARADSVPNLEIETGLIEGAGHASATGRFDDEQLFYLRARGIPEPDARRLVVRGFFAELVHEIGVPEVEERLLAAIEAELEESMSVLDQVGDRPTVEGAQAGAAVPEATA</sequence>
<accession>A0ABS5U1N1</accession>
<organism evidence="3 4">
    <name type="scientific">Cellulomonas fulva</name>
    <dbReference type="NCBI Taxonomy" id="2835530"/>
    <lineage>
        <taxon>Bacteria</taxon>
        <taxon>Bacillati</taxon>
        <taxon>Actinomycetota</taxon>
        <taxon>Actinomycetes</taxon>
        <taxon>Micrococcales</taxon>
        <taxon>Cellulomonadaceae</taxon>
        <taxon>Cellulomonas</taxon>
    </lineage>
</organism>
<feature type="domain" description="SUF system FeS cluster assembly SufBD core" evidence="2">
    <location>
        <begin position="162"/>
        <end position="384"/>
    </location>
</feature>
<dbReference type="SUPFAM" id="SSF101960">
    <property type="entry name" value="Stabilizer of iron transporter SufD"/>
    <property type="match status" value="1"/>
</dbReference>
<dbReference type="Proteomes" id="UP000722125">
    <property type="component" value="Unassembled WGS sequence"/>
</dbReference>
<reference evidence="3 4" key="1">
    <citation type="submission" date="2021-05" db="EMBL/GenBank/DDBJ databases">
        <title>Description of Cellulomonas sp. DKR-3 sp. nov.</title>
        <authorList>
            <person name="Dahal R.H."/>
            <person name="Chaudhary D.K."/>
        </authorList>
    </citation>
    <scope>NUCLEOTIDE SEQUENCE [LARGE SCALE GENOMIC DNA]</scope>
    <source>
        <strain evidence="3 4">DKR-3</strain>
    </source>
</reference>
<gene>
    <name evidence="3" type="primary">sufD</name>
    <name evidence="3" type="ORF">KIN34_13540</name>
</gene>
<dbReference type="Pfam" id="PF01458">
    <property type="entry name" value="SUFBD_core"/>
    <property type="match status" value="1"/>
</dbReference>
<dbReference type="InterPro" id="IPR037284">
    <property type="entry name" value="SUF_FeS_clus_asmbl_SufBD_sf"/>
</dbReference>
<dbReference type="PANTHER" id="PTHR43575:SF1">
    <property type="entry name" value="PROTEIN ABCI7, CHLOROPLASTIC"/>
    <property type="match status" value="1"/>
</dbReference>
<dbReference type="InterPro" id="IPR055346">
    <property type="entry name" value="Fe-S_cluster_assembly_SufBD"/>
</dbReference>